<sequence length="588" mass="65223">MNPIHAQEILAAHQQALEAGAGGRTVIYRAAAERLGMSLATLYRKLESLTMKDKPRKRRSDAGSTAIPLRELQLISALLVESIRANNKQLSSIKLAVARLRSNGLIRAESVVKSTGELKPMSESAISRALYQNNLHPSQLLAPAPAISLASKHPNHVWQIDASISTQFYLDDDGARTMSHAEYYDGKPENLKKIERKRLWRYVITDHTSGTIYVQYVLGSESAENICHVLICAMQKRGEQDPFHGVPFMLMTDPGAAMKSAMFRNLCQALGIELIINEVGNARAKGQVEQAHNIVEKEFESGLKLEKAESLEHINTRVGEWMRAYNATEIHSRHRRTRYGVWMLITPQQLRIAPPAEICREMATSAPQTRVVSPLMIVSFNSAEYNVSSVPGVMVGEKVLMTRNPWRDAESAQVIRHDDDGHQVLYVVERIGVDQHGFRETAAMIGEEHKRHAETPAQVARKVLEQIATDTDTQDEAEKARKAKAVPFAGAIDPHKHLTDTALPAYLPKRGTEVETTVTVATVEIKPMSHPAAAKALRARMGSSWTAESMVWLKSNYPDGVLEDQLDAIVQQLQAPVRPGLRIVGGTH</sequence>
<name>A0A024HCA0_PSEKB</name>
<dbReference type="InterPro" id="IPR001584">
    <property type="entry name" value="Integrase_cat-core"/>
</dbReference>
<reference evidence="2 3" key="1">
    <citation type="submission" date="2013-03" db="EMBL/GenBank/DDBJ databases">
        <authorList>
            <person name="Linke B."/>
        </authorList>
    </citation>
    <scope>NUCLEOTIDE SEQUENCE [LARGE SCALE GENOMIC DNA]</scope>
    <source>
        <strain evidence="2 3">B13</strain>
    </source>
</reference>
<dbReference type="Proteomes" id="UP000025241">
    <property type="component" value="Chromosome I"/>
</dbReference>
<dbReference type="SUPFAM" id="SSF53098">
    <property type="entry name" value="Ribonuclease H-like"/>
    <property type="match status" value="1"/>
</dbReference>
<dbReference type="HOGENOM" id="CLU_019645_0_0_6"/>
<dbReference type="EMBL" id="HG322950">
    <property type="protein sequence ID" value="CDF82117.1"/>
    <property type="molecule type" value="Genomic_DNA"/>
</dbReference>
<reference evidence="2 3" key="2">
    <citation type="submission" date="2014-05" db="EMBL/GenBank/DDBJ databases">
        <title>Genome sequence of the 3-chlorobenzoate degrading bacterium Pseudomonas knackmussii B13 shows multiple evidence for horizontal gene transfer.</title>
        <authorList>
            <person name="Miyazaki R."/>
            <person name="Bertelli C."/>
            <person name="Falquet L."/>
            <person name="Robinson-Rechavi M."/>
            <person name="Gharib W."/>
            <person name="Roy S."/>
            <person name="Van der Meer J.R."/>
        </authorList>
    </citation>
    <scope>NUCLEOTIDE SEQUENCE [LARGE SCALE GENOMIC DNA]</scope>
    <source>
        <strain evidence="2 3">B13</strain>
    </source>
</reference>
<dbReference type="InterPro" id="IPR036397">
    <property type="entry name" value="RNaseH_sf"/>
</dbReference>
<evidence type="ECO:0000313" key="3">
    <source>
        <dbReference type="Proteomes" id="UP000025241"/>
    </source>
</evidence>
<accession>A0A024HCA0</accession>
<evidence type="ECO:0000313" key="2">
    <source>
        <dbReference type="EMBL" id="CDF82117.1"/>
    </source>
</evidence>
<gene>
    <name evidence="2" type="ORF">PKB_0749</name>
</gene>
<dbReference type="Gene3D" id="3.30.420.10">
    <property type="entry name" value="Ribonuclease H-like superfamily/Ribonuclease H"/>
    <property type="match status" value="1"/>
</dbReference>
<dbReference type="Pfam" id="PF00665">
    <property type="entry name" value="rve"/>
    <property type="match status" value="1"/>
</dbReference>
<dbReference type="InterPro" id="IPR012337">
    <property type="entry name" value="RNaseH-like_sf"/>
</dbReference>
<protein>
    <submittedName>
        <fullName evidence="2">Integrase family protein</fullName>
    </submittedName>
</protein>
<evidence type="ECO:0000259" key="1">
    <source>
        <dbReference type="PROSITE" id="PS50994"/>
    </source>
</evidence>
<dbReference type="GO" id="GO:0003676">
    <property type="term" value="F:nucleic acid binding"/>
    <property type="evidence" value="ECO:0007669"/>
    <property type="project" value="InterPro"/>
</dbReference>
<feature type="domain" description="Integrase catalytic" evidence="1">
    <location>
        <begin position="150"/>
        <end position="346"/>
    </location>
</feature>
<dbReference type="STRING" id="1301098.PKB_0749"/>
<proteinExistence type="predicted"/>
<dbReference type="PANTHER" id="PTHR35004">
    <property type="entry name" value="TRANSPOSASE RV3428C-RELATED"/>
    <property type="match status" value="1"/>
</dbReference>
<organism evidence="2 3">
    <name type="scientific">Pseudomonas knackmussii (strain DSM 6978 / CCUG 54928 / LMG 23759 / B13)</name>
    <dbReference type="NCBI Taxonomy" id="1301098"/>
    <lineage>
        <taxon>Bacteria</taxon>
        <taxon>Pseudomonadati</taxon>
        <taxon>Pseudomonadota</taxon>
        <taxon>Gammaproteobacteria</taxon>
        <taxon>Pseudomonadales</taxon>
        <taxon>Pseudomonadaceae</taxon>
        <taxon>Pseudomonas</taxon>
    </lineage>
</organism>
<dbReference type="AlphaFoldDB" id="A0A024HCA0"/>
<dbReference type="PATRIC" id="fig|1301098.3.peg.755"/>
<dbReference type="eggNOG" id="COG4584">
    <property type="taxonomic scope" value="Bacteria"/>
</dbReference>
<dbReference type="PANTHER" id="PTHR35004:SF7">
    <property type="entry name" value="INTEGRASE PROTEIN"/>
    <property type="match status" value="1"/>
</dbReference>
<dbReference type="KEGG" id="pkc:PKB_0749"/>
<keyword evidence="3" id="KW-1185">Reference proteome</keyword>
<dbReference type="GO" id="GO:0015074">
    <property type="term" value="P:DNA integration"/>
    <property type="evidence" value="ECO:0007669"/>
    <property type="project" value="InterPro"/>
</dbReference>
<dbReference type="RefSeq" id="WP_043249127.1">
    <property type="nucleotide sequence ID" value="NZ_HG322950.1"/>
</dbReference>
<dbReference type="PROSITE" id="PS50994">
    <property type="entry name" value="INTEGRASE"/>
    <property type="match status" value="1"/>
</dbReference>
<dbReference type="OrthoDB" id="371334at2"/>